<evidence type="ECO:0000256" key="1">
    <source>
        <dbReference type="ARBA" id="ARBA00023015"/>
    </source>
</evidence>
<comment type="caution">
    <text evidence="5">The sequence shown here is derived from an EMBL/GenBank/DDBJ whole genome shotgun (WGS) entry which is preliminary data.</text>
</comment>
<gene>
    <name evidence="5" type="ORF">GCM10022247_62360</name>
</gene>
<dbReference type="InterPro" id="IPR018062">
    <property type="entry name" value="HTH_AraC-typ_CS"/>
</dbReference>
<dbReference type="EMBL" id="BAABAL010000019">
    <property type="protein sequence ID" value="GAA4028843.1"/>
    <property type="molecule type" value="Genomic_DNA"/>
</dbReference>
<evidence type="ECO:0000313" key="6">
    <source>
        <dbReference type="Proteomes" id="UP001501747"/>
    </source>
</evidence>
<keyword evidence="2" id="KW-0238">DNA-binding</keyword>
<dbReference type="PROSITE" id="PS00041">
    <property type="entry name" value="HTH_ARAC_FAMILY_1"/>
    <property type="match status" value="1"/>
</dbReference>
<evidence type="ECO:0000313" key="5">
    <source>
        <dbReference type="EMBL" id="GAA4028843.1"/>
    </source>
</evidence>
<feature type="domain" description="HTH araC/xylS-type" evidence="4">
    <location>
        <begin position="160"/>
        <end position="233"/>
    </location>
</feature>
<keyword evidence="3" id="KW-0804">Transcription</keyword>
<dbReference type="InterPro" id="IPR046532">
    <property type="entry name" value="DUF6597"/>
</dbReference>
<reference evidence="6" key="1">
    <citation type="journal article" date="2019" name="Int. J. Syst. Evol. Microbiol.">
        <title>The Global Catalogue of Microorganisms (GCM) 10K type strain sequencing project: providing services to taxonomists for standard genome sequencing and annotation.</title>
        <authorList>
            <consortium name="The Broad Institute Genomics Platform"/>
            <consortium name="The Broad Institute Genome Sequencing Center for Infectious Disease"/>
            <person name="Wu L."/>
            <person name="Ma J."/>
        </authorList>
    </citation>
    <scope>NUCLEOTIDE SEQUENCE [LARGE SCALE GENOMIC DNA]</scope>
    <source>
        <strain evidence="6">JCM 17342</strain>
    </source>
</reference>
<organism evidence="5 6">
    <name type="scientific">Allokutzneria multivorans</name>
    <dbReference type="NCBI Taxonomy" id="1142134"/>
    <lineage>
        <taxon>Bacteria</taxon>
        <taxon>Bacillati</taxon>
        <taxon>Actinomycetota</taxon>
        <taxon>Actinomycetes</taxon>
        <taxon>Pseudonocardiales</taxon>
        <taxon>Pseudonocardiaceae</taxon>
        <taxon>Allokutzneria</taxon>
    </lineage>
</organism>
<dbReference type="SMART" id="SM00342">
    <property type="entry name" value="HTH_ARAC"/>
    <property type="match status" value="1"/>
</dbReference>
<protein>
    <submittedName>
        <fullName evidence="5">Helix-turn-helix transcriptional regulator</fullName>
    </submittedName>
</protein>
<proteinExistence type="predicted"/>
<dbReference type="InterPro" id="IPR050204">
    <property type="entry name" value="AraC_XylS_family_regulators"/>
</dbReference>
<name>A0ABP7TNN2_9PSEU</name>
<keyword evidence="1" id="KW-0805">Transcription regulation</keyword>
<evidence type="ECO:0000256" key="2">
    <source>
        <dbReference type="ARBA" id="ARBA00023125"/>
    </source>
</evidence>
<accession>A0ABP7TNN2</accession>
<dbReference type="PANTHER" id="PTHR46796">
    <property type="entry name" value="HTH-TYPE TRANSCRIPTIONAL ACTIVATOR RHAS-RELATED"/>
    <property type="match status" value="1"/>
</dbReference>
<dbReference type="Proteomes" id="UP001501747">
    <property type="component" value="Unassembled WGS sequence"/>
</dbReference>
<dbReference type="Gene3D" id="1.10.10.60">
    <property type="entry name" value="Homeodomain-like"/>
    <property type="match status" value="1"/>
</dbReference>
<dbReference type="PANTHER" id="PTHR46796:SF15">
    <property type="entry name" value="BLL1074 PROTEIN"/>
    <property type="match status" value="1"/>
</dbReference>
<dbReference type="InterPro" id="IPR018060">
    <property type="entry name" value="HTH_AraC"/>
</dbReference>
<keyword evidence="6" id="KW-1185">Reference proteome</keyword>
<evidence type="ECO:0000259" key="4">
    <source>
        <dbReference type="PROSITE" id="PS01124"/>
    </source>
</evidence>
<dbReference type="RefSeq" id="WP_344882702.1">
    <property type="nucleotide sequence ID" value="NZ_BAABAL010000019.1"/>
</dbReference>
<dbReference type="Pfam" id="PF12833">
    <property type="entry name" value="HTH_18"/>
    <property type="match status" value="1"/>
</dbReference>
<dbReference type="Pfam" id="PF20240">
    <property type="entry name" value="DUF6597"/>
    <property type="match status" value="1"/>
</dbReference>
<dbReference type="PROSITE" id="PS01124">
    <property type="entry name" value="HTH_ARAC_FAMILY_2"/>
    <property type="match status" value="1"/>
</dbReference>
<sequence>MSSDYREWAPSPELAEHVRCLWGSRVAGARHSQRVIPDGCVDLLWADGGLRVVGPDTRWRDVDASPGSRMVAVRLRPGAARLLLGDIAPHELQDTTTDLAQLWGSSADRLLDEASTGPVGPALERALCERLPRFGEVDPLVHALVAEFDAGAASLAELDLGITDRQLRRRVVAAVGYGPKALHRVLRLQRTLRMETRGGLAELAVAAGFADQAHLSREVRSLTGRTPSAYLPLENRNASVA</sequence>
<evidence type="ECO:0000256" key="3">
    <source>
        <dbReference type="ARBA" id="ARBA00023163"/>
    </source>
</evidence>